<comment type="caution">
    <text evidence="1">The sequence shown here is derived from an EMBL/GenBank/DDBJ whole genome shotgun (WGS) entry which is preliminary data.</text>
</comment>
<protein>
    <submittedName>
        <fullName evidence="1">DUF5800 family protein</fullName>
    </submittedName>
</protein>
<organism evidence="1 2">
    <name type="scientific">Salarchaeum japonicum</name>
    <dbReference type="NCBI Taxonomy" id="555573"/>
    <lineage>
        <taxon>Archaea</taxon>
        <taxon>Methanobacteriati</taxon>
        <taxon>Methanobacteriota</taxon>
        <taxon>Stenosarchaea group</taxon>
        <taxon>Halobacteria</taxon>
        <taxon>Halobacteriales</taxon>
        <taxon>Halobacteriaceae</taxon>
    </lineage>
</organism>
<accession>A0AAV3T4Z5</accession>
<dbReference type="Pfam" id="PF19115">
    <property type="entry name" value="DUF5800"/>
    <property type="match status" value="1"/>
</dbReference>
<evidence type="ECO:0000313" key="2">
    <source>
        <dbReference type="Proteomes" id="UP001500194"/>
    </source>
</evidence>
<dbReference type="Proteomes" id="UP001500194">
    <property type="component" value="Unassembled WGS sequence"/>
</dbReference>
<gene>
    <name evidence="1" type="ORF">GCM10009019_25130</name>
</gene>
<name>A0AAV3T4Z5_9EURY</name>
<evidence type="ECO:0000313" key="1">
    <source>
        <dbReference type="EMBL" id="GAA0659556.1"/>
    </source>
</evidence>
<sequence length="72" mass="8228">MRTLIRDMTTMSFDEEGVDAVYAGTEFRLEKEMIEDATEKPYPDVTDHDVIKLIEPNPSLSGEPRRIADILD</sequence>
<dbReference type="AlphaFoldDB" id="A0AAV3T4Z5"/>
<reference evidence="1 2" key="1">
    <citation type="journal article" date="2019" name="Int. J. Syst. Evol. Microbiol.">
        <title>The Global Catalogue of Microorganisms (GCM) 10K type strain sequencing project: providing services to taxonomists for standard genome sequencing and annotation.</title>
        <authorList>
            <consortium name="The Broad Institute Genomics Platform"/>
            <consortium name="The Broad Institute Genome Sequencing Center for Infectious Disease"/>
            <person name="Wu L."/>
            <person name="Ma J."/>
        </authorList>
    </citation>
    <scope>NUCLEOTIDE SEQUENCE [LARGE SCALE GENOMIC DNA]</scope>
    <source>
        <strain evidence="1 2">JCM 16327</strain>
    </source>
</reference>
<dbReference type="InterPro" id="IPR043823">
    <property type="entry name" value="DUF5800"/>
</dbReference>
<keyword evidence="2" id="KW-1185">Reference proteome</keyword>
<dbReference type="EMBL" id="BAAADU010000002">
    <property type="protein sequence ID" value="GAA0659556.1"/>
    <property type="molecule type" value="Genomic_DNA"/>
</dbReference>
<proteinExistence type="predicted"/>